<dbReference type="EMBL" id="REGN01000185">
    <property type="protein sequence ID" value="RNA43685.1"/>
    <property type="molecule type" value="Genomic_DNA"/>
</dbReference>
<protein>
    <submittedName>
        <fullName evidence="1">Uncharacterized protein</fullName>
    </submittedName>
</protein>
<keyword evidence="2" id="KW-1185">Reference proteome</keyword>
<comment type="caution">
    <text evidence="1">The sequence shown here is derived from an EMBL/GenBank/DDBJ whole genome shotgun (WGS) entry which is preliminary data.</text>
</comment>
<dbReference type="AlphaFoldDB" id="A0A3M7T6R9"/>
<proteinExistence type="predicted"/>
<gene>
    <name evidence="1" type="ORF">BpHYR1_045948</name>
</gene>
<evidence type="ECO:0000313" key="2">
    <source>
        <dbReference type="Proteomes" id="UP000276133"/>
    </source>
</evidence>
<reference evidence="1 2" key="1">
    <citation type="journal article" date="2018" name="Sci. Rep.">
        <title>Genomic signatures of local adaptation to the degree of environmental predictability in rotifers.</title>
        <authorList>
            <person name="Franch-Gras L."/>
            <person name="Hahn C."/>
            <person name="Garcia-Roger E.M."/>
            <person name="Carmona M.J."/>
            <person name="Serra M."/>
            <person name="Gomez A."/>
        </authorList>
    </citation>
    <scope>NUCLEOTIDE SEQUENCE [LARGE SCALE GENOMIC DNA]</scope>
    <source>
        <strain evidence="1">HYR1</strain>
    </source>
</reference>
<dbReference type="Proteomes" id="UP000276133">
    <property type="component" value="Unassembled WGS sequence"/>
</dbReference>
<sequence>MINKNADISLLNKNLELFNLNLNPNFILRCQLSRLFGSNASFNLNLQTIIKINSYIKYGFTTRHTNR</sequence>
<name>A0A3M7T6R9_BRAPC</name>
<accession>A0A3M7T6R9</accession>
<evidence type="ECO:0000313" key="1">
    <source>
        <dbReference type="EMBL" id="RNA43685.1"/>
    </source>
</evidence>
<organism evidence="1 2">
    <name type="scientific">Brachionus plicatilis</name>
    <name type="common">Marine rotifer</name>
    <name type="synonym">Brachionus muelleri</name>
    <dbReference type="NCBI Taxonomy" id="10195"/>
    <lineage>
        <taxon>Eukaryota</taxon>
        <taxon>Metazoa</taxon>
        <taxon>Spiralia</taxon>
        <taxon>Gnathifera</taxon>
        <taxon>Rotifera</taxon>
        <taxon>Eurotatoria</taxon>
        <taxon>Monogononta</taxon>
        <taxon>Pseudotrocha</taxon>
        <taxon>Ploima</taxon>
        <taxon>Brachionidae</taxon>
        <taxon>Brachionus</taxon>
    </lineage>
</organism>